<evidence type="ECO:0000313" key="1">
    <source>
        <dbReference type="EMBL" id="KAJ8503799.1"/>
    </source>
</evidence>
<reference evidence="1 2" key="1">
    <citation type="submission" date="2022-12" db="EMBL/GenBank/DDBJ databases">
        <title>Chromosome-scale assembly of the Ensete ventricosum genome.</title>
        <authorList>
            <person name="Dussert Y."/>
            <person name="Stocks J."/>
            <person name="Wendawek A."/>
            <person name="Woldeyes F."/>
            <person name="Nichols R.A."/>
            <person name="Borrell J.S."/>
        </authorList>
    </citation>
    <scope>NUCLEOTIDE SEQUENCE [LARGE SCALE GENOMIC DNA]</scope>
    <source>
        <strain evidence="2">cv. Maze</strain>
        <tissue evidence="1">Seeds</tissue>
    </source>
</reference>
<organism evidence="1 2">
    <name type="scientific">Ensete ventricosum</name>
    <name type="common">Abyssinian banana</name>
    <name type="synonym">Musa ensete</name>
    <dbReference type="NCBI Taxonomy" id="4639"/>
    <lineage>
        <taxon>Eukaryota</taxon>
        <taxon>Viridiplantae</taxon>
        <taxon>Streptophyta</taxon>
        <taxon>Embryophyta</taxon>
        <taxon>Tracheophyta</taxon>
        <taxon>Spermatophyta</taxon>
        <taxon>Magnoliopsida</taxon>
        <taxon>Liliopsida</taxon>
        <taxon>Zingiberales</taxon>
        <taxon>Musaceae</taxon>
        <taxon>Ensete</taxon>
    </lineage>
</organism>
<dbReference type="EMBL" id="JAQQAF010000002">
    <property type="protein sequence ID" value="KAJ8503799.1"/>
    <property type="molecule type" value="Genomic_DNA"/>
</dbReference>
<accession>A0AAV8RJC6</accession>
<proteinExistence type="predicted"/>
<comment type="caution">
    <text evidence="1">The sequence shown here is derived from an EMBL/GenBank/DDBJ whole genome shotgun (WGS) entry which is preliminary data.</text>
</comment>
<evidence type="ECO:0000313" key="2">
    <source>
        <dbReference type="Proteomes" id="UP001222027"/>
    </source>
</evidence>
<dbReference type="AlphaFoldDB" id="A0AAV8RJC6"/>
<dbReference type="Proteomes" id="UP001222027">
    <property type="component" value="Unassembled WGS sequence"/>
</dbReference>
<keyword evidence="2" id="KW-1185">Reference proteome</keyword>
<sequence>MTEAESGVEASQGEKVLGRVLHRCLGRRLAGSHAVDAEARFLQAEVWGFKQGDRWRELKFTGSLTVLVFLSNLPTDMLPWFRVGKMVSSEAASFFMEASIFNSSVEAADWLVHFGWDGWSAT</sequence>
<name>A0AAV8RJC6_ENSVE</name>
<gene>
    <name evidence="1" type="ORF">OPV22_004685</name>
</gene>
<protein>
    <submittedName>
        <fullName evidence="1">Uncharacterized protein</fullName>
    </submittedName>
</protein>